<dbReference type="CDD" id="cd06225">
    <property type="entry name" value="HAMP"/>
    <property type="match status" value="1"/>
</dbReference>
<feature type="transmembrane region" description="Helical" evidence="5">
    <location>
        <begin position="277"/>
        <end position="300"/>
    </location>
</feature>
<keyword evidence="5" id="KW-0472">Membrane</keyword>
<evidence type="ECO:0000256" key="1">
    <source>
        <dbReference type="ARBA" id="ARBA00023224"/>
    </source>
</evidence>
<dbReference type="SMART" id="SM00283">
    <property type="entry name" value="MA"/>
    <property type="match status" value="1"/>
</dbReference>
<keyword evidence="9" id="KW-1185">Reference proteome</keyword>
<evidence type="ECO:0000256" key="3">
    <source>
        <dbReference type="PROSITE-ProRule" id="PRU00284"/>
    </source>
</evidence>
<evidence type="ECO:0000313" key="9">
    <source>
        <dbReference type="Proteomes" id="UP001222800"/>
    </source>
</evidence>
<dbReference type="EMBL" id="CP120733">
    <property type="protein sequence ID" value="WFD10957.1"/>
    <property type="molecule type" value="Genomic_DNA"/>
</dbReference>
<keyword evidence="5" id="KW-0812">Transmembrane</keyword>
<evidence type="ECO:0000256" key="4">
    <source>
        <dbReference type="SAM" id="Coils"/>
    </source>
</evidence>
<evidence type="ECO:0000259" key="7">
    <source>
        <dbReference type="PROSITE" id="PS50885"/>
    </source>
</evidence>
<dbReference type="SUPFAM" id="SSF58104">
    <property type="entry name" value="Methyl-accepting chemotaxis protein (MCP) signaling domain"/>
    <property type="match status" value="1"/>
</dbReference>
<dbReference type="PROSITE" id="PS50885">
    <property type="entry name" value="HAMP"/>
    <property type="match status" value="1"/>
</dbReference>
<feature type="domain" description="HAMP" evidence="7">
    <location>
        <begin position="298"/>
        <end position="352"/>
    </location>
</feature>
<dbReference type="InterPro" id="IPR004089">
    <property type="entry name" value="MCPsignal_dom"/>
</dbReference>
<protein>
    <submittedName>
        <fullName evidence="8">HAMP domain-containing methyl-accepting chemotaxis protein</fullName>
    </submittedName>
</protein>
<keyword evidence="4" id="KW-0175">Coiled coil</keyword>
<dbReference type="InterPro" id="IPR003660">
    <property type="entry name" value="HAMP_dom"/>
</dbReference>
<reference evidence="8 9" key="1">
    <citation type="submission" date="2023-03" db="EMBL/GenBank/DDBJ databases">
        <title>Complete genome sequence of Tepidibacter sp. SWIR-1, isolated from a deep-sea hydrothermal vent.</title>
        <authorList>
            <person name="Li X."/>
        </authorList>
    </citation>
    <scope>NUCLEOTIDE SEQUENCE [LARGE SCALE GENOMIC DNA]</scope>
    <source>
        <strain evidence="8 9">SWIR-1</strain>
    </source>
</reference>
<dbReference type="Proteomes" id="UP001222800">
    <property type="component" value="Chromosome"/>
</dbReference>
<feature type="coiled-coil region" evidence="4">
    <location>
        <begin position="86"/>
        <end position="132"/>
    </location>
</feature>
<dbReference type="PANTHER" id="PTHR32089">
    <property type="entry name" value="METHYL-ACCEPTING CHEMOTAXIS PROTEIN MCPB"/>
    <property type="match status" value="1"/>
</dbReference>
<evidence type="ECO:0000256" key="2">
    <source>
        <dbReference type="ARBA" id="ARBA00029447"/>
    </source>
</evidence>
<organism evidence="8 9">
    <name type="scientific">Tepidibacter hydrothermalis</name>
    <dbReference type="NCBI Taxonomy" id="3036126"/>
    <lineage>
        <taxon>Bacteria</taxon>
        <taxon>Bacillati</taxon>
        <taxon>Bacillota</taxon>
        <taxon>Clostridia</taxon>
        <taxon>Peptostreptococcales</taxon>
        <taxon>Peptostreptococcaceae</taxon>
        <taxon>Tepidibacter</taxon>
    </lineage>
</organism>
<dbReference type="Gene3D" id="1.10.287.950">
    <property type="entry name" value="Methyl-accepting chemotaxis protein"/>
    <property type="match status" value="1"/>
</dbReference>
<dbReference type="Pfam" id="PF00015">
    <property type="entry name" value="MCPsignal"/>
    <property type="match status" value="1"/>
</dbReference>
<sequence length="659" mass="74144">MIFKFKDWKIRKKLFSAFLVMIILFLFIGTTSFVFIKDISNSKINLLLDNDKLYTLVLELRKNEKDFLLRELTNPQFFETGKSKYIDKFNSNFENLQNQIKKTKEYKEIYSNQEYSNQIKEMEKLVDSYHSMFIQVAQKTSEVGFDQYGLVGELTNIQNSIKTLSSSNEINFLLLKANMTKQHYFLTKNEQYFNELLSIFSDMKSLSNDSSLTSLLNNYEDTLNQIHSINKEIGLTSSEGLRGQYRNTIHQFEPLVEEININIKESTQKSVKNIQSIIVVSIITSIIVAILFGAYISILITKPIIKTTNMLKDISEGEGDLTRRLEETTKDEIGELAKYFNLFVDKIHFLISQTKSNANILGESSNQVSLAIEEANEGIESIASEMNNISSSIQNNASVVEEATASIEELATSSQVIYDETEIASKNSKNILESAQLGAESIKEVVESINEAKNSTNEVYAIIEDLKISSDQIDEIVSIITSISEQTNLLALNAAIEAARAGEQGRGFAIVADEVRKLAEESKKSAENISLLIHQVQKKTNNADISIKQGQEFVTISVQKATNTNSIFENILDSIESTTDKIHMISNLAKQESEISNDMAKAIDEIAKTTQDNALASEEINSFIEGQVSTFEEIGASIDELNSMSQVLKEQTDKFKVEE</sequence>
<dbReference type="PANTHER" id="PTHR32089:SF112">
    <property type="entry name" value="LYSOZYME-LIKE PROTEIN-RELATED"/>
    <property type="match status" value="1"/>
</dbReference>
<evidence type="ECO:0000256" key="5">
    <source>
        <dbReference type="SAM" id="Phobius"/>
    </source>
</evidence>
<gene>
    <name evidence="8" type="ORF">P4S50_02470</name>
</gene>
<dbReference type="PROSITE" id="PS50111">
    <property type="entry name" value="CHEMOTAXIS_TRANSDUC_2"/>
    <property type="match status" value="1"/>
</dbReference>
<keyword evidence="5" id="KW-1133">Transmembrane helix</keyword>
<feature type="transmembrane region" description="Helical" evidence="5">
    <location>
        <begin position="14"/>
        <end position="36"/>
    </location>
</feature>
<evidence type="ECO:0000259" key="6">
    <source>
        <dbReference type="PROSITE" id="PS50111"/>
    </source>
</evidence>
<evidence type="ECO:0000313" key="8">
    <source>
        <dbReference type="EMBL" id="WFD10957.1"/>
    </source>
</evidence>
<keyword evidence="1 3" id="KW-0807">Transducer</keyword>
<feature type="domain" description="Methyl-accepting transducer" evidence="6">
    <location>
        <begin position="371"/>
        <end position="607"/>
    </location>
</feature>
<proteinExistence type="inferred from homology"/>
<dbReference type="RefSeq" id="WP_277732922.1">
    <property type="nucleotide sequence ID" value="NZ_CP120733.1"/>
</dbReference>
<dbReference type="Pfam" id="PF00672">
    <property type="entry name" value="HAMP"/>
    <property type="match status" value="1"/>
</dbReference>
<dbReference type="CDD" id="cd11386">
    <property type="entry name" value="MCP_signal"/>
    <property type="match status" value="1"/>
</dbReference>
<comment type="similarity">
    <text evidence="2">Belongs to the methyl-accepting chemotaxis (MCP) protein family.</text>
</comment>
<dbReference type="Gene3D" id="6.10.340.10">
    <property type="match status" value="1"/>
</dbReference>
<dbReference type="SMART" id="SM00304">
    <property type="entry name" value="HAMP"/>
    <property type="match status" value="1"/>
</dbReference>
<accession>A0ABY8EDE7</accession>
<name>A0ABY8EDE7_9FIRM</name>